<dbReference type="InterPro" id="IPR038718">
    <property type="entry name" value="SNF2-like_sf"/>
</dbReference>
<dbReference type="PROSITE" id="PS51192">
    <property type="entry name" value="HELICASE_ATP_BIND_1"/>
    <property type="match status" value="1"/>
</dbReference>
<dbReference type="Gene3D" id="3.40.50.10810">
    <property type="entry name" value="Tandem AAA-ATPase domain"/>
    <property type="match status" value="1"/>
</dbReference>
<proteinExistence type="predicted"/>
<dbReference type="Pfam" id="PF00176">
    <property type="entry name" value="SNF2-rel_dom"/>
    <property type="match status" value="1"/>
</dbReference>
<dbReference type="PANTHER" id="PTHR10799">
    <property type="entry name" value="SNF2/RAD54 HELICASE FAMILY"/>
    <property type="match status" value="1"/>
</dbReference>
<keyword evidence="2" id="KW-0862">Zinc</keyword>
<feature type="domain" description="SWIM-type" evidence="4">
    <location>
        <begin position="79"/>
        <end position="120"/>
    </location>
</feature>
<name>A0A2Z2KKK6_9BACL</name>
<keyword evidence="8" id="KW-1185">Reference proteome</keyword>
<dbReference type="InterPro" id="IPR049730">
    <property type="entry name" value="SNF2/RAD54-like_C"/>
</dbReference>
<dbReference type="AlphaFoldDB" id="A0A2Z2KKK6"/>
<dbReference type="GO" id="GO:0008270">
    <property type="term" value="F:zinc ion binding"/>
    <property type="evidence" value="ECO:0007669"/>
    <property type="project" value="UniProtKB-KW"/>
</dbReference>
<dbReference type="SUPFAM" id="SSF52540">
    <property type="entry name" value="P-loop containing nucleoside triphosphate hydrolases"/>
    <property type="match status" value="2"/>
</dbReference>
<dbReference type="GO" id="GO:0005524">
    <property type="term" value="F:ATP binding"/>
    <property type="evidence" value="ECO:0007669"/>
    <property type="project" value="InterPro"/>
</dbReference>
<dbReference type="EMBL" id="CP021780">
    <property type="protein sequence ID" value="ASA23833.1"/>
    <property type="molecule type" value="Genomic_DNA"/>
</dbReference>
<dbReference type="CDD" id="cd18793">
    <property type="entry name" value="SF2_C_SNF"/>
    <property type="match status" value="1"/>
</dbReference>
<evidence type="ECO:0000256" key="2">
    <source>
        <dbReference type="PROSITE-ProRule" id="PRU00325"/>
    </source>
</evidence>
<dbReference type="SMART" id="SM00490">
    <property type="entry name" value="HELICc"/>
    <property type="match status" value="1"/>
</dbReference>
<keyword evidence="1" id="KW-0378">Hydrolase</keyword>
<feature type="domain" description="Helicase C-terminal" evidence="6">
    <location>
        <begin position="957"/>
        <end position="1118"/>
    </location>
</feature>
<dbReference type="PROSITE" id="PS50966">
    <property type="entry name" value="ZF_SWIM"/>
    <property type="match status" value="1"/>
</dbReference>
<sequence>MESAPLSGKRSEAKVGNSVPERIIRLLCGDSFYKQGLSYYQSGWVELSEAYDIELEDSYGENYITSQYSAIVQGEGENYQLEAYIRSDNDVDAECTCPDFQASASGRYCEHIAAMLIAILNQEQKEGRKGAGRVPQGPAPHSTSSASPRAADGHSRDQQIVNSMLGLFERSKVRPGSTGRFVDLRTPLRLEIICKPYQYRHGGSMLGVELKVGPGRMYIVQQARVFLEHVQRGEPYTFSRHFSYDPALHSFGREDHAILLKLIEAWQQEQLYRDGISSYASTRADQGGDRLLPVPPLLWNSLAPLLIAAPSVYLQQGHLLVETLQFSDDIPPLRFGFEPDGEGYRLQIEGLEQLTVLQDYGLVLSEGRLLKVAEAGCRQLAEMNVLLGSSRRNGIGISPEQMEPFMDKVIPGLQKLGQVQIADSIASRIVQTQLSARLYLDRVKDRLLAGLEFQYGDIILNPLEEQARGTKVILIRDTEAERRILELMEQGSFAATESGYMLHEEEAEYDFLYHTVPLLEELLEIYATSAVKARLVTGASTPKASLSWNEKTDWLDFKFDMAGIPETEIVQILHSLQDKRKYYRLPNGALLPLESAEFQEIISFMNELGLHQVDLQSATMSLPVLHGLNLKSPYDKSDAVKIGKSFRQLLADMQNPDHLDFPVPESLIPVLRDYQQHGFQWLKTLAHYRFGGILADDMGLGKTLQSIAFLLSELDSIRESGQPALIVAPASLVYNWLNELKKFTPQLRAVIADGNLTERSRILQSPAGADVIITSYPLLRRDVKLYKGRSFHTLILDEAQTIKNHATQTAQAVQVLQARHRFALTGTPVENTLEDLWSIFSTVLPGLFPGKKAFHDLPRETVAQRARPFLLRRLKRDVLKELPDKIESLQASELLPEQKKLYVAYLAQLQKEALKHLNKDSFFGQSRIKILAGLTRLRQLCCHPALFVEGYTGGSAKFEQLLEIIEECRSSGKRMLVFSQFTEMLGLIGRELGVQGVPYFYLDGQTPASQRVELCDRFNQGNRDLFLISLKAGGTGLNLTGADTVILYDLWWNPAVEQQAADRAHRMGQKNVVQVIRLVAQGTVEDKMYELQQKKKNLIDEVIQPGQEGLSTLTEQDIRSLLLL</sequence>
<accession>A0A2Z2KKK6</accession>
<evidence type="ECO:0000313" key="7">
    <source>
        <dbReference type="EMBL" id="ASA23833.1"/>
    </source>
</evidence>
<keyword evidence="7" id="KW-0347">Helicase</keyword>
<dbReference type="OrthoDB" id="9760715at2"/>
<keyword evidence="7" id="KW-0067">ATP-binding</keyword>
<dbReference type="InterPro" id="IPR014001">
    <property type="entry name" value="Helicase_ATP-bd"/>
</dbReference>
<evidence type="ECO:0000259" key="5">
    <source>
        <dbReference type="PROSITE" id="PS51192"/>
    </source>
</evidence>
<dbReference type="CDD" id="cd18012">
    <property type="entry name" value="DEXQc_arch_SWI2_SNF2"/>
    <property type="match status" value="1"/>
</dbReference>
<organism evidence="7 8">
    <name type="scientific">Paenibacillus donghaensis</name>
    <dbReference type="NCBI Taxonomy" id="414771"/>
    <lineage>
        <taxon>Bacteria</taxon>
        <taxon>Bacillati</taxon>
        <taxon>Bacillota</taxon>
        <taxon>Bacilli</taxon>
        <taxon>Bacillales</taxon>
        <taxon>Paenibacillaceae</taxon>
        <taxon>Paenibacillus</taxon>
    </lineage>
</organism>
<dbReference type="PROSITE" id="PS51194">
    <property type="entry name" value="HELICASE_CTER"/>
    <property type="match status" value="1"/>
</dbReference>
<dbReference type="Pfam" id="PF08455">
    <property type="entry name" value="SNF2_assoc"/>
    <property type="match status" value="1"/>
</dbReference>
<evidence type="ECO:0000259" key="6">
    <source>
        <dbReference type="PROSITE" id="PS51194"/>
    </source>
</evidence>
<dbReference type="FunFam" id="3.40.50.300:FF:000533">
    <property type="entry name" value="Helicase, Snf2 family"/>
    <property type="match status" value="1"/>
</dbReference>
<feature type="domain" description="Helicase ATP-binding" evidence="5">
    <location>
        <begin position="683"/>
        <end position="846"/>
    </location>
</feature>
<keyword evidence="2" id="KW-0479">Metal-binding</keyword>
<evidence type="ECO:0000259" key="4">
    <source>
        <dbReference type="PROSITE" id="PS50966"/>
    </source>
</evidence>
<keyword evidence="7" id="KW-0547">Nucleotide-binding</keyword>
<gene>
    <name evidence="7" type="ORF">B9T62_25460</name>
</gene>
<evidence type="ECO:0000256" key="1">
    <source>
        <dbReference type="ARBA" id="ARBA00022801"/>
    </source>
</evidence>
<dbReference type="Proteomes" id="UP000249890">
    <property type="component" value="Chromosome"/>
</dbReference>
<dbReference type="InterPro" id="IPR027417">
    <property type="entry name" value="P-loop_NTPase"/>
</dbReference>
<dbReference type="Gene3D" id="3.40.50.300">
    <property type="entry name" value="P-loop containing nucleotide triphosphate hydrolases"/>
    <property type="match status" value="1"/>
</dbReference>
<dbReference type="Pfam" id="PF04434">
    <property type="entry name" value="SWIM"/>
    <property type="match status" value="1"/>
</dbReference>
<protein>
    <submittedName>
        <fullName evidence="7">Helicase SNF</fullName>
    </submittedName>
</protein>
<dbReference type="InterPro" id="IPR000330">
    <property type="entry name" value="SNF2_N"/>
</dbReference>
<dbReference type="GO" id="GO:0004386">
    <property type="term" value="F:helicase activity"/>
    <property type="evidence" value="ECO:0007669"/>
    <property type="project" value="UniProtKB-KW"/>
</dbReference>
<dbReference type="InterPro" id="IPR001650">
    <property type="entry name" value="Helicase_C-like"/>
</dbReference>
<keyword evidence="2" id="KW-0863">Zinc-finger</keyword>
<reference evidence="7 8" key="1">
    <citation type="submission" date="2017-06" db="EMBL/GenBank/DDBJ databases">
        <title>Complete genome sequence of Paenibacillus donghaensis KCTC 13049T isolated from East Sea sediment, South Korea.</title>
        <authorList>
            <person name="Jung B.K."/>
            <person name="Hong S.-J."/>
            <person name="Shin J.-H."/>
        </authorList>
    </citation>
    <scope>NUCLEOTIDE SEQUENCE [LARGE SCALE GENOMIC DNA]</scope>
    <source>
        <strain evidence="7 8">KCTC 13049</strain>
    </source>
</reference>
<dbReference type="GO" id="GO:0016787">
    <property type="term" value="F:hydrolase activity"/>
    <property type="evidence" value="ECO:0007669"/>
    <property type="project" value="UniProtKB-KW"/>
</dbReference>
<evidence type="ECO:0000256" key="3">
    <source>
        <dbReference type="SAM" id="MobiDB-lite"/>
    </source>
</evidence>
<feature type="region of interest" description="Disordered" evidence="3">
    <location>
        <begin position="127"/>
        <end position="155"/>
    </location>
</feature>
<evidence type="ECO:0000313" key="8">
    <source>
        <dbReference type="Proteomes" id="UP000249890"/>
    </source>
</evidence>
<dbReference type="InterPro" id="IPR013663">
    <property type="entry name" value="Helicase_SWF/SNF/SWI_bac"/>
</dbReference>
<dbReference type="SMART" id="SM00487">
    <property type="entry name" value="DEXDc"/>
    <property type="match status" value="1"/>
</dbReference>
<dbReference type="Pfam" id="PF00271">
    <property type="entry name" value="Helicase_C"/>
    <property type="match status" value="1"/>
</dbReference>
<dbReference type="InterPro" id="IPR007527">
    <property type="entry name" value="Znf_SWIM"/>
</dbReference>
<dbReference type="KEGG" id="pdh:B9T62_25460"/>